<dbReference type="FunFam" id="3.40.50.300:FF:000134">
    <property type="entry name" value="Iron-enterobactin ABC transporter ATP-binding protein"/>
    <property type="match status" value="1"/>
</dbReference>
<dbReference type="NCBIfam" id="NF010068">
    <property type="entry name" value="PRK13548.1"/>
    <property type="match status" value="1"/>
</dbReference>
<dbReference type="InterPro" id="IPR003439">
    <property type="entry name" value="ABC_transporter-like_ATP-bd"/>
</dbReference>
<dbReference type="SUPFAM" id="SSF52540">
    <property type="entry name" value="P-loop containing nucleoside triphosphate hydrolases"/>
    <property type="match status" value="1"/>
</dbReference>
<dbReference type="AlphaFoldDB" id="A0A9D2KI67"/>
<evidence type="ECO:0000256" key="4">
    <source>
        <dbReference type="ARBA" id="ARBA00022967"/>
    </source>
</evidence>
<keyword evidence="4" id="KW-1278">Translocase</keyword>
<dbReference type="SMART" id="SM00382">
    <property type="entry name" value="AAA"/>
    <property type="match status" value="1"/>
</dbReference>
<dbReference type="Proteomes" id="UP000824220">
    <property type="component" value="Unassembled WGS sequence"/>
</dbReference>
<reference evidence="6" key="1">
    <citation type="journal article" date="2021" name="PeerJ">
        <title>Extensive microbial diversity within the chicken gut microbiome revealed by metagenomics and culture.</title>
        <authorList>
            <person name="Gilroy R."/>
            <person name="Ravi A."/>
            <person name="Getino M."/>
            <person name="Pursley I."/>
            <person name="Horton D.L."/>
            <person name="Alikhan N.F."/>
            <person name="Baker D."/>
            <person name="Gharbi K."/>
            <person name="Hall N."/>
            <person name="Watson M."/>
            <person name="Adriaenssens E.M."/>
            <person name="Foster-Nyarko E."/>
            <person name="Jarju S."/>
            <person name="Secka A."/>
            <person name="Antonio M."/>
            <person name="Oren A."/>
            <person name="Chaudhuri R.R."/>
            <person name="La Ragione R."/>
            <person name="Hildebrand F."/>
            <person name="Pallen M.J."/>
        </authorList>
    </citation>
    <scope>NUCLEOTIDE SEQUENCE</scope>
    <source>
        <strain evidence="6">ChiHjej8B7-3636</strain>
    </source>
</reference>
<reference evidence="6" key="2">
    <citation type="submission" date="2021-04" db="EMBL/GenBank/DDBJ databases">
        <authorList>
            <person name="Gilroy R."/>
        </authorList>
    </citation>
    <scope>NUCLEOTIDE SEQUENCE</scope>
    <source>
        <strain evidence="6">ChiHjej8B7-3636</strain>
    </source>
</reference>
<dbReference type="Pfam" id="PF00005">
    <property type="entry name" value="ABC_tran"/>
    <property type="match status" value="1"/>
</dbReference>
<keyword evidence="1" id="KW-0813">Transport</keyword>
<dbReference type="InterPro" id="IPR017871">
    <property type="entry name" value="ABC_transporter-like_CS"/>
</dbReference>
<dbReference type="PROSITE" id="PS50893">
    <property type="entry name" value="ABC_TRANSPORTER_2"/>
    <property type="match status" value="1"/>
</dbReference>
<dbReference type="PANTHER" id="PTHR42794">
    <property type="entry name" value="HEMIN IMPORT ATP-BINDING PROTEIN HMUV"/>
    <property type="match status" value="1"/>
</dbReference>
<dbReference type="InterPro" id="IPR003593">
    <property type="entry name" value="AAA+_ATPase"/>
</dbReference>
<keyword evidence="2" id="KW-0547">Nucleotide-binding</keyword>
<dbReference type="InterPro" id="IPR027417">
    <property type="entry name" value="P-loop_NTPase"/>
</dbReference>
<sequence length="270" mass="28905">MSLVARDLGVELDRRRVLSGVSVEVRSGEVLGLIGPNGAGKSTLLRALGGLVRPTTGEVAIDGSRLTSLRPRERAARVAYVAQDTAAAADVTAAELVRMGRYAHRRRLSRSDAADEEIVRDALEAVGVAHLAERAVPSLSGGERQLVQIARALAQRAVTLLLDEPTSALDVRHQLRVFEILRARADAGVGVAVVLHDLNDASRYCDRLAVLHDGRLVAHGTPESVLTPQRIADVYRIMATVDADAFGYPHIHPTAAHRMPRSAALTGRAP</sequence>
<evidence type="ECO:0000259" key="5">
    <source>
        <dbReference type="PROSITE" id="PS50893"/>
    </source>
</evidence>
<proteinExistence type="predicted"/>
<dbReference type="PANTHER" id="PTHR42794:SF1">
    <property type="entry name" value="HEMIN IMPORT ATP-BINDING PROTEIN HMUV"/>
    <property type="match status" value="1"/>
</dbReference>
<comment type="caution">
    <text evidence="6">The sequence shown here is derived from an EMBL/GenBank/DDBJ whole genome shotgun (WGS) entry which is preliminary data.</text>
</comment>
<keyword evidence="3 6" id="KW-0067">ATP-binding</keyword>
<evidence type="ECO:0000313" key="7">
    <source>
        <dbReference type="Proteomes" id="UP000824220"/>
    </source>
</evidence>
<dbReference type="EMBL" id="DXAM01000140">
    <property type="protein sequence ID" value="HJA05131.1"/>
    <property type="molecule type" value="Genomic_DNA"/>
</dbReference>
<dbReference type="PROSITE" id="PS00211">
    <property type="entry name" value="ABC_TRANSPORTER_1"/>
    <property type="match status" value="1"/>
</dbReference>
<dbReference type="GO" id="GO:0005524">
    <property type="term" value="F:ATP binding"/>
    <property type="evidence" value="ECO:0007669"/>
    <property type="project" value="UniProtKB-KW"/>
</dbReference>
<dbReference type="Gene3D" id="3.40.50.300">
    <property type="entry name" value="P-loop containing nucleotide triphosphate hydrolases"/>
    <property type="match status" value="1"/>
</dbReference>
<evidence type="ECO:0000256" key="1">
    <source>
        <dbReference type="ARBA" id="ARBA00022448"/>
    </source>
</evidence>
<name>A0A9D2KI67_9MICO</name>
<accession>A0A9D2KI67</accession>
<evidence type="ECO:0000256" key="3">
    <source>
        <dbReference type="ARBA" id="ARBA00022840"/>
    </source>
</evidence>
<protein>
    <submittedName>
        <fullName evidence="6">Heme ABC transporter ATP-binding protein</fullName>
    </submittedName>
</protein>
<evidence type="ECO:0000313" key="6">
    <source>
        <dbReference type="EMBL" id="HJA05131.1"/>
    </source>
</evidence>
<gene>
    <name evidence="6" type="ORF">H9800_09785</name>
</gene>
<dbReference type="CDD" id="cd03214">
    <property type="entry name" value="ABC_Iron-Siderophores_B12_Hemin"/>
    <property type="match status" value="1"/>
</dbReference>
<evidence type="ECO:0000256" key="2">
    <source>
        <dbReference type="ARBA" id="ARBA00022741"/>
    </source>
</evidence>
<feature type="domain" description="ABC transporter" evidence="5">
    <location>
        <begin position="3"/>
        <end position="238"/>
    </location>
</feature>
<organism evidence="6 7">
    <name type="scientific">Candidatus Microbacterium stercoravium</name>
    <dbReference type="NCBI Taxonomy" id="2838697"/>
    <lineage>
        <taxon>Bacteria</taxon>
        <taxon>Bacillati</taxon>
        <taxon>Actinomycetota</taxon>
        <taxon>Actinomycetes</taxon>
        <taxon>Micrococcales</taxon>
        <taxon>Microbacteriaceae</taxon>
        <taxon>Microbacterium</taxon>
    </lineage>
</organism>
<dbReference type="GO" id="GO:0016887">
    <property type="term" value="F:ATP hydrolysis activity"/>
    <property type="evidence" value="ECO:0007669"/>
    <property type="project" value="InterPro"/>
</dbReference>